<keyword evidence="2" id="KW-0812">Transmembrane</keyword>
<dbReference type="Pfam" id="PF05036">
    <property type="entry name" value="SPOR"/>
    <property type="match status" value="1"/>
</dbReference>
<feature type="region of interest" description="Disordered" evidence="1">
    <location>
        <begin position="1"/>
        <end position="62"/>
    </location>
</feature>
<feature type="domain" description="SPOR" evidence="3">
    <location>
        <begin position="256"/>
        <end position="339"/>
    </location>
</feature>
<gene>
    <name evidence="4" type="ORF">HK18_08420</name>
</gene>
<comment type="caution">
    <text evidence="4">The sequence shown here is derived from an EMBL/GenBank/DDBJ whole genome shotgun (WGS) entry which is preliminary data.</text>
</comment>
<keyword evidence="2" id="KW-0472">Membrane</keyword>
<evidence type="ECO:0000259" key="3">
    <source>
        <dbReference type="PROSITE" id="PS51724"/>
    </source>
</evidence>
<feature type="compositionally biased region" description="Basic and acidic residues" evidence="1">
    <location>
        <begin position="238"/>
        <end position="247"/>
    </location>
</feature>
<accession>A0A251ZV33</accession>
<dbReference type="InterPro" id="IPR036680">
    <property type="entry name" value="SPOR-like_sf"/>
</dbReference>
<dbReference type="SUPFAM" id="SSF110997">
    <property type="entry name" value="Sporulation related repeat"/>
    <property type="match status" value="1"/>
</dbReference>
<evidence type="ECO:0000313" key="5">
    <source>
        <dbReference type="Proteomes" id="UP000194946"/>
    </source>
</evidence>
<dbReference type="RefSeq" id="WP_086632250.1">
    <property type="nucleotide sequence ID" value="NZ_JOPB01000006.1"/>
</dbReference>
<evidence type="ECO:0000313" key="4">
    <source>
        <dbReference type="EMBL" id="OUI78525.1"/>
    </source>
</evidence>
<dbReference type="EMBL" id="JOPB01000006">
    <property type="protein sequence ID" value="OUI78525.1"/>
    <property type="molecule type" value="Genomic_DNA"/>
</dbReference>
<feature type="region of interest" description="Disordered" evidence="1">
    <location>
        <begin position="138"/>
        <end position="260"/>
    </location>
</feature>
<dbReference type="Proteomes" id="UP000194946">
    <property type="component" value="Unassembled WGS sequence"/>
</dbReference>
<organism evidence="4 5">
    <name type="scientific">Commensalibacter intestini</name>
    <dbReference type="NCBI Taxonomy" id="479936"/>
    <lineage>
        <taxon>Bacteria</taxon>
        <taxon>Pseudomonadati</taxon>
        <taxon>Pseudomonadota</taxon>
        <taxon>Alphaproteobacteria</taxon>
        <taxon>Acetobacterales</taxon>
        <taxon>Acetobacteraceae</taxon>
    </lineage>
</organism>
<feature type="compositionally biased region" description="Low complexity" evidence="1">
    <location>
        <begin position="191"/>
        <end position="207"/>
    </location>
</feature>
<evidence type="ECO:0000256" key="2">
    <source>
        <dbReference type="SAM" id="Phobius"/>
    </source>
</evidence>
<feature type="compositionally biased region" description="Basic and acidic residues" evidence="1">
    <location>
        <begin position="30"/>
        <end position="49"/>
    </location>
</feature>
<dbReference type="Gene3D" id="3.30.70.1070">
    <property type="entry name" value="Sporulation related repeat"/>
    <property type="match status" value="1"/>
</dbReference>
<keyword evidence="5" id="KW-1185">Reference proteome</keyword>
<dbReference type="PROSITE" id="PS51724">
    <property type="entry name" value="SPOR"/>
    <property type="match status" value="1"/>
</dbReference>
<reference evidence="5" key="1">
    <citation type="submission" date="2014-06" db="EMBL/GenBank/DDBJ databases">
        <authorList>
            <person name="Winans N.J."/>
            <person name="Newell P.D."/>
            <person name="Douglas A.E."/>
        </authorList>
    </citation>
    <scope>NUCLEOTIDE SEQUENCE [LARGE SCALE GENOMIC DNA]</scope>
    <source>
        <strain evidence="5">DmL_052</strain>
    </source>
</reference>
<feature type="transmembrane region" description="Helical" evidence="2">
    <location>
        <begin position="87"/>
        <end position="108"/>
    </location>
</feature>
<proteinExistence type="predicted"/>
<dbReference type="InterPro" id="IPR007730">
    <property type="entry name" value="SPOR-like_dom"/>
</dbReference>
<evidence type="ECO:0000256" key="1">
    <source>
        <dbReference type="SAM" id="MobiDB-lite"/>
    </source>
</evidence>
<keyword evidence="2" id="KW-1133">Transmembrane helix</keyword>
<protein>
    <recommendedName>
        <fullName evidence="3">SPOR domain-containing protein</fullName>
    </recommendedName>
</protein>
<sequence>MIDPNSQDPSKRKSFFDEDSMDDGGNGHPPHPEQRVYNDRERMASRYHDDEDEDYGDQDYDRRKSSRFGFMNSLGGGNGDGSSTRKLTYAAGGIGALLVVFIGGWMFFSSSNSGIPVFEPPAEVAKVKPANAGNVETIGMGIGGDNSQTPNGQPGLASGPEQANPQGLADQFNKPIPPVTPPSVTQGNAGASPSSSTTMPPSSMAPPVASETNSNSDEEPVAPKPVAHPKHQVTSHAAEAKKSEAKKAVKKPAAHQASSGHFGVQLASLKSNEAAQKQWQVLKKKAPDVLGKYSPSVQKAEVNGAAVYRLRIKGLASKVQVNTLCSELKAKGVACTIAY</sequence>
<dbReference type="GO" id="GO:0042834">
    <property type="term" value="F:peptidoglycan binding"/>
    <property type="evidence" value="ECO:0007669"/>
    <property type="project" value="InterPro"/>
</dbReference>
<dbReference type="AlphaFoldDB" id="A0A251ZV33"/>
<name>A0A251ZV33_9PROT</name>